<dbReference type="InterPro" id="IPR002110">
    <property type="entry name" value="Ankyrin_rpt"/>
</dbReference>
<dbReference type="Gene3D" id="1.25.40.20">
    <property type="entry name" value="Ankyrin repeat-containing domain"/>
    <property type="match status" value="4"/>
</dbReference>
<dbReference type="PROSITE" id="PS50297">
    <property type="entry name" value="ANK_REP_REGION"/>
    <property type="match status" value="2"/>
</dbReference>
<dbReference type="PROSITE" id="PS50088">
    <property type="entry name" value="ANK_REPEAT"/>
    <property type="match status" value="4"/>
</dbReference>
<dbReference type="PANTHER" id="PTHR24198">
    <property type="entry name" value="ANKYRIN REPEAT AND PROTEIN KINASE DOMAIN-CONTAINING PROTEIN"/>
    <property type="match status" value="1"/>
</dbReference>
<feature type="region of interest" description="Disordered" evidence="4">
    <location>
        <begin position="1175"/>
        <end position="1198"/>
    </location>
</feature>
<dbReference type="InterPro" id="IPR036770">
    <property type="entry name" value="Ankyrin_rpt-contain_sf"/>
</dbReference>
<keyword evidence="6" id="KW-1185">Reference proteome</keyword>
<evidence type="ECO:0000256" key="4">
    <source>
        <dbReference type="SAM" id="MobiDB-lite"/>
    </source>
</evidence>
<sequence>MELPQLPVPHSEFIPYISSTDKHIRHAVEPFRTFENSLREVYAQDRDNKILDDPDINLVPIFAGQQDKVTVHCRDLSSELQSEKDKYLLRLPTGQRRANGTPAITESLRSFRNNFNIFSESSLVDLDWSNVVVAGSSAVTALLPVDAPHNESKRALRQYYHEQLAPASDVDLFLYGLTEEQALEKIKQIEASVRDSILYETTVVRTKYAITIASQYPCRHVQIVLRIYKNISEILTGFDVDSSCVAYDGSQVYATPRAIAAFMTQTNTVDLSRRSPSYENRLSKYSHRGFEVYCPTLDRTRIDPTIFERSFGRVLGLARLLVLERLPMPGDRDNYLAQRRKERGRPCLPMSSRHRSMLYGNIKEEQPDDVPEWVEEDELSFYHTFSCPYGPKFHAKKIEKLLFTKDLLLNAEWNKPKGREVNLHRHPAFFGRVSDVVQDCCGFCPEPTNEEEALVAEKQAEIYIEGKISFITDHPGRQQIGSFNPLTEDDWTEMAYVGNTARLCQAIVDGELEHVQDWCSQDDADVNRRDHTGRTPLQLATMCSTPEVVKCLIDHGARIVARLVDGQTALHLAARRGNAAMIKIILEKSEENEAEEERKLERRRDETRTRVTATKDALATNGSASEGSEQSFVTDDNDSDSDVDEDMTQGSFVRVKGGRDESIDAEADKDEPDVYDVNVLAWDYPTSPLHLAIMGGHVDAVKTLVDTFGADLLLPIKIKDDYSNEPKASILSLMLAAKFSPDGPQMTHELLKLGASSSQADMDENTALHFIVNDSDMTVLEMLLKHDEPAAKAAIRHLCVTGYQYRPEVRTCLLLAIHNRDENMALRLIDLGAPTTVTEEAFAQSYQRKFHDASQSPDYMKHMCHSHVNQPLVAAIQSDMPRLAARLANDFNANALEKTAMAGLPQPGGGYQRSLTKGEAKSVLDLIRDRIQALEESLTAEKAKRPPKPEVLQSDDHYMQGLEVDTYRYWLARKDLQCAKLILKAMESEYRKKLDTVQESVEESGSAEKRLAVESALTAFKELEARLIGLGAKTFTELHPDIVLNDIPNYNYIYGSGLHLDESYKTEFKFLVPDIDDAKHQGYVELFEAAWSGDMTKLKALVLAPWKPSNVSPHATASATMQPLKVAVQDARGFSPYSLAVLRGHAALAKTIVEIATIQYNPKQDETKYRYSLRPLHSHDDNDSEDDSDRDEAGPADRDNIKVPVYTQIVDERYTIDDVATLATAVDSKTSPQVMVDWACETWRFYGSIERAIEAGVSAPSRKQKIWTGYGFPAEKEYSQSHLCYMLRYIGNKSTLLAYAVGENDLGLLRFILSIGSDLIERQEDEKSDVAKIYRVGSSVFEQAVRLGRTEILGELLRSTGAELPLNKMVEKSGVEVKERPKFYQGLTVYGRKRDDWANESRGVVSRQVIESDTPPLLRAAFASNVESTDFFLSEAPHRRYEEFIRAHKDDKAITALDKEAGGATKAIASWLKARSNLTVHASVLAAPDKHRPIEQLKFILNAVPQYMDGKNCDQITALHLAFRFHRYAAAQYLITQGADQAARDRSAENILHHFMRSPSLSDKNTIIALQAFIRLIDPPLLTILLLQRSSSRAGSHTPLSLLMSLRQNMDANDVELIKVILEYSKGKDLQIMNGSGDYPLHTAARIGCTRLVRLFIDTNPSLLYRENAVGMTPLEIADTAVLRQRSTNITVLPRGDAPARQLPDHQPREFLFEPKSPDESGNDNVLTACLQAVKKYPGKRKLVSLLDANEVAKRLANEETGFEQYETGKGDNEKDEVNEWMSKAAEFKKWDLIKLAREKEGKSGWESDESE</sequence>
<dbReference type="SUPFAM" id="SSF48403">
    <property type="entry name" value="Ankyrin repeat"/>
    <property type="match status" value="2"/>
</dbReference>
<feature type="repeat" description="ANK" evidence="3">
    <location>
        <begin position="565"/>
        <end position="597"/>
    </location>
</feature>
<feature type="compositionally biased region" description="Basic and acidic residues" evidence="4">
    <location>
        <begin position="591"/>
        <end position="609"/>
    </location>
</feature>
<dbReference type="PANTHER" id="PTHR24198:SF165">
    <property type="entry name" value="ANKYRIN REPEAT-CONTAINING PROTEIN-RELATED"/>
    <property type="match status" value="1"/>
</dbReference>
<dbReference type="EMBL" id="ML996093">
    <property type="protein sequence ID" value="KAF2148592.1"/>
    <property type="molecule type" value="Genomic_DNA"/>
</dbReference>
<protein>
    <submittedName>
        <fullName evidence="5">Ankyrin</fullName>
    </submittedName>
</protein>
<dbReference type="OrthoDB" id="539213at2759"/>
<keyword evidence="1" id="KW-0677">Repeat</keyword>
<feature type="repeat" description="ANK" evidence="3">
    <location>
        <begin position="1514"/>
        <end position="1546"/>
    </location>
</feature>
<evidence type="ECO:0000313" key="6">
    <source>
        <dbReference type="Proteomes" id="UP000799439"/>
    </source>
</evidence>
<evidence type="ECO:0000256" key="1">
    <source>
        <dbReference type="ARBA" id="ARBA00022737"/>
    </source>
</evidence>
<accession>A0A9P4IVF2</accession>
<evidence type="ECO:0000313" key="5">
    <source>
        <dbReference type="EMBL" id="KAF2148592.1"/>
    </source>
</evidence>
<gene>
    <name evidence="5" type="ORF">K461DRAFT_324893</name>
</gene>
<proteinExistence type="predicted"/>
<feature type="repeat" description="ANK" evidence="3">
    <location>
        <begin position="532"/>
        <end position="559"/>
    </location>
</feature>
<dbReference type="Proteomes" id="UP000799439">
    <property type="component" value="Unassembled WGS sequence"/>
</dbReference>
<feature type="compositionally biased region" description="Polar residues" evidence="4">
    <location>
        <begin position="620"/>
        <end position="634"/>
    </location>
</feature>
<keyword evidence="2 3" id="KW-0040">ANK repeat</keyword>
<feature type="compositionally biased region" description="Acidic residues" evidence="4">
    <location>
        <begin position="635"/>
        <end position="647"/>
    </location>
</feature>
<feature type="repeat" description="ANK" evidence="3">
    <location>
        <begin position="1636"/>
        <end position="1668"/>
    </location>
</feature>
<name>A0A9P4IVF2_9PEZI</name>
<reference evidence="5" key="1">
    <citation type="journal article" date="2020" name="Stud. Mycol.">
        <title>101 Dothideomycetes genomes: a test case for predicting lifestyles and emergence of pathogens.</title>
        <authorList>
            <person name="Haridas S."/>
            <person name="Albert R."/>
            <person name="Binder M."/>
            <person name="Bloem J."/>
            <person name="Labutti K."/>
            <person name="Salamov A."/>
            <person name="Andreopoulos B."/>
            <person name="Baker S."/>
            <person name="Barry K."/>
            <person name="Bills G."/>
            <person name="Bluhm B."/>
            <person name="Cannon C."/>
            <person name="Castanera R."/>
            <person name="Culley D."/>
            <person name="Daum C."/>
            <person name="Ezra D."/>
            <person name="Gonzalez J."/>
            <person name="Henrissat B."/>
            <person name="Kuo A."/>
            <person name="Liang C."/>
            <person name="Lipzen A."/>
            <person name="Lutzoni F."/>
            <person name="Magnuson J."/>
            <person name="Mondo S."/>
            <person name="Nolan M."/>
            <person name="Ohm R."/>
            <person name="Pangilinan J."/>
            <person name="Park H.-J."/>
            <person name="Ramirez L."/>
            <person name="Alfaro M."/>
            <person name="Sun H."/>
            <person name="Tritt A."/>
            <person name="Yoshinaga Y."/>
            <person name="Zwiers L.-H."/>
            <person name="Turgeon B."/>
            <person name="Goodwin S."/>
            <person name="Spatafora J."/>
            <person name="Crous P."/>
            <person name="Grigoriev I."/>
        </authorList>
    </citation>
    <scope>NUCLEOTIDE SEQUENCE</scope>
    <source>
        <strain evidence="5">CBS 260.36</strain>
    </source>
</reference>
<evidence type="ECO:0000256" key="3">
    <source>
        <dbReference type="PROSITE-ProRule" id="PRU00023"/>
    </source>
</evidence>
<organism evidence="5 6">
    <name type="scientific">Myriangium duriaei CBS 260.36</name>
    <dbReference type="NCBI Taxonomy" id="1168546"/>
    <lineage>
        <taxon>Eukaryota</taxon>
        <taxon>Fungi</taxon>
        <taxon>Dikarya</taxon>
        <taxon>Ascomycota</taxon>
        <taxon>Pezizomycotina</taxon>
        <taxon>Dothideomycetes</taxon>
        <taxon>Dothideomycetidae</taxon>
        <taxon>Myriangiales</taxon>
        <taxon>Myriangiaceae</taxon>
        <taxon>Myriangium</taxon>
    </lineage>
</organism>
<comment type="caution">
    <text evidence="5">The sequence shown here is derived from an EMBL/GenBank/DDBJ whole genome shotgun (WGS) entry which is preliminary data.</text>
</comment>
<dbReference type="Pfam" id="PF00023">
    <property type="entry name" value="Ank"/>
    <property type="match status" value="1"/>
</dbReference>
<dbReference type="Pfam" id="PF12796">
    <property type="entry name" value="Ank_2"/>
    <property type="match status" value="1"/>
</dbReference>
<dbReference type="SMART" id="SM00248">
    <property type="entry name" value="ANK"/>
    <property type="match status" value="10"/>
</dbReference>
<feature type="region of interest" description="Disordered" evidence="4">
    <location>
        <begin position="591"/>
        <end position="650"/>
    </location>
</feature>
<evidence type="ECO:0000256" key="2">
    <source>
        <dbReference type="ARBA" id="ARBA00023043"/>
    </source>
</evidence>